<evidence type="ECO:0000259" key="10">
    <source>
        <dbReference type="PROSITE" id="PS50893"/>
    </source>
</evidence>
<feature type="domain" description="ABC transporter" evidence="10">
    <location>
        <begin position="12"/>
        <end position="266"/>
    </location>
</feature>
<dbReference type="EC" id="7.4.2.9" evidence="8"/>
<dbReference type="HOGENOM" id="CLU_000604_1_23_6"/>
<dbReference type="PANTHER" id="PTHR43297:SF2">
    <property type="entry name" value="DIPEPTIDE TRANSPORT ATP-BINDING PROTEIN DPPD"/>
    <property type="match status" value="1"/>
</dbReference>
<comment type="similarity">
    <text evidence="2">Belongs to the ABC transporter superfamily.</text>
</comment>
<dbReference type="NCBIfam" id="TIGR01727">
    <property type="entry name" value="oligo_HPY"/>
    <property type="match status" value="1"/>
</dbReference>
<proteinExistence type="inferred from homology"/>
<dbReference type="OrthoDB" id="9784450at2"/>
<evidence type="ECO:0000313" key="11">
    <source>
        <dbReference type="EMBL" id="AJQ97970.1"/>
    </source>
</evidence>
<reference evidence="11 12" key="1">
    <citation type="submission" date="2014-01" db="EMBL/GenBank/DDBJ databases">
        <title>Full genme sequencing of cellulolytic bacterium Gynuella sunshinyii YC6258T gen. nov., sp. nov.</title>
        <authorList>
            <person name="Khan H."/>
            <person name="Chung E.J."/>
            <person name="Chung Y.R."/>
        </authorList>
    </citation>
    <scope>NUCLEOTIDE SEQUENCE [LARGE SCALE GENOMIC DNA]</scope>
    <source>
        <strain evidence="11 12">YC6258</strain>
    </source>
</reference>
<evidence type="ECO:0000256" key="6">
    <source>
        <dbReference type="ARBA" id="ARBA00022840"/>
    </source>
</evidence>
<dbReference type="Pfam" id="PF00005">
    <property type="entry name" value="ABC_tran"/>
    <property type="match status" value="1"/>
</dbReference>
<evidence type="ECO:0000256" key="2">
    <source>
        <dbReference type="ARBA" id="ARBA00005417"/>
    </source>
</evidence>
<evidence type="ECO:0000256" key="7">
    <source>
        <dbReference type="ARBA" id="ARBA00023136"/>
    </source>
</evidence>
<dbReference type="PATRIC" id="fig|1445510.3.peg.5903"/>
<dbReference type="InterPro" id="IPR050388">
    <property type="entry name" value="ABC_Ni/Peptide_Import"/>
</dbReference>
<organism evidence="11 12">
    <name type="scientific">Gynuella sunshinyii YC6258</name>
    <dbReference type="NCBI Taxonomy" id="1445510"/>
    <lineage>
        <taxon>Bacteria</taxon>
        <taxon>Pseudomonadati</taxon>
        <taxon>Pseudomonadota</taxon>
        <taxon>Gammaproteobacteria</taxon>
        <taxon>Oceanospirillales</taxon>
        <taxon>Saccharospirillaceae</taxon>
        <taxon>Gynuella</taxon>
    </lineage>
</organism>
<evidence type="ECO:0000256" key="8">
    <source>
        <dbReference type="ARBA" id="ARBA00038852"/>
    </source>
</evidence>
<name>A0A0C5VFC3_9GAMM</name>
<keyword evidence="12" id="KW-1185">Reference proteome</keyword>
<dbReference type="GO" id="GO:0055085">
    <property type="term" value="P:transmembrane transport"/>
    <property type="evidence" value="ECO:0007669"/>
    <property type="project" value="UniProtKB-ARBA"/>
</dbReference>
<dbReference type="PANTHER" id="PTHR43297">
    <property type="entry name" value="OLIGOPEPTIDE TRANSPORT ATP-BINDING PROTEIN APPD"/>
    <property type="match status" value="1"/>
</dbReference>
<dbReference type="Pfam" id="PF08352">
    <property type="entry name" value="oligo_HPY"/>
    <property type="match status" value="1"/>
</dbReference>
<dbReference type="GO" id="GO:0005886">
    <property type="term" value="C:plasma membrane"/>
    <property type="evidence" value="ECO:0007669"/>
    <property type="project" value="UniProtKB-SubCell"/>
</dbReference>
<accession>A0A0C5VFC3</accession>
<dbReference type="FunFam" id="3.40.50.300:FF:000016">
    <property type="entry name" value="Oligopeptide ABC transporter ATP-binding component"/>
    <property type="match status" value="1"/>
</dbReference>
<comment type="catalytic activity">
    <reaction evidence="9">
        <text>a dipeptide(out) + ATP + H2O = a dipeptide(in) + ADP + phosphate + H(+)</text>
        <dbReference type="Rhea" id="RHEA:23120"/>
        <dbReference type="ChEBI" id="CHEBI:15377"/>
        <dbReference type="ChEBI" id="CHEBI:15378"/>
        <dbReference type="ChEBI" id="CHEBI:30616"/>
        <dbReference type="ChEBI" id="CHEBI:43474"/>
        <dbReference type="ChEBI" id="CHEBI:90799"/>
        <dbReference type="ChEBI" id="CHEBI:456216"/>
        <dbReference type="EC" id="7.4.2.9"/>
    </reaction>
</comment>
<evidence type="ECO:0000256" key="4">
    <source>
        <dbReference type="ARBA" id="ARBA00022475"/>
    </source>
</evidence>
<dbReference type="AlphaFoldDB" id="A0A0C5VFC3"/>
<dbReference type="InterPro" id="IPR003439">
    <property type="entry name" value="ABC_transporter-like_ATP-bd"/>
</dbReference>
<dbReference type="KEGG" id="gsn:YC6258_05946"/>
<dbReference type="Proteomes" id="UP000032266">
    <property type="component" value="Chromosome"/>
</dbReference>
<dbReference type="GO" id="GO:0015833">
    <property type="term" value="P:peptide transport"/>
    <property type="evidence" value="ECO:0007669"/>
    <property type="project" value="InterPro"/>
</dbReference>
<keyword evidence="7" id="KW-0472">Membrane</keyword>
<evidence type="ECO:0000256" key="1">
    <source>
        <dbReference type="ARBA" id="ARBA00004417"/>
    </source>
</evidence>
<evidence type="ECO:0000256" key="5">
    <source>
        <dbReference type="ARBA" id="ARBA00022741"/>
    </source>
</evidence>
<protein>
    <recommendedName>
        <fullName evidence="8">ABC-type dipeptide transporter</fullName>
        <ecNumber evidence="8">7.4.2.9</ecNumber>
    </recommendedName>
</protein>
<dbReference type="InterPro" id="IPR003593">
    <property type="entry name" value="AAA+_ATPase"/>
</dbReference>
<dbReference type="InterPro" id="IPR027417">
    <property type="entry name" value="P-loop_NTPase"/>
</dbReference>
<keyword evidence="5" id="KW-0547">Nucleotide-binding</keyword>
<gene>
    <name evidence="11" type="ORF">YC6258_05946</name>
</gene>
<dbReference type="SMART" id="SM00382">
    <property type="entry name" value="AAA"/>
    <property type="match status" value="1"/>
</dbReference>
<dbReference type="SUPFAM" id="SSF52540">
    <property type="entry name" value="P-loop containing nucleoside triphosphate hydrolases"/>
    <property type="match status" value="1"/>
</dbReference>
<dbReference type="STRING" id="1445510.YC6258_05946"/>
<dbReference type="EMBL" id="CP007142">
    <property type="protein sequence ID" value="AJQ97970.1"/>
    <property type="molecule type" value="Genomic_DNA"/>
</dbReference>
<dbReference type="GO" id="GO:0016887">
    <property type="term" value="F:ATP hydrolysis activity"/>
    <property type="evidence" value="ECO:0007669"/>
    <property type="project" value="InterPro"/>
</dbReference>
<keyword evidence="4" id="KW-1003">Cell membrane</keyword>
<dbReference type="CDD" id="cd03257">
    <property type="entry name" value="ABC_NikE_OppD_transporters"/>
    <property type="match status" value="1"/>
</dbReference>
<dbReference type="InterPro" id="IPR013563">
    <property type="entry name" value="Oligopep_ABC_C"/>
</dbReference>
<comment type="subcellular location">
    <subcellularLocation>
        <location evidence="1">Cell inner membrane</location>
        <topology evidence="1">Peripheral membrane protein</topology>
    </subcellularLocation>
</comment>
<keyword evidence="6" id="KW-0067">ATP-binding</keyword>
<evidence type="ECO:0000256" key="3">
    <source>
        <dbReference type="ARBA" id="ARBA00022448"/>
    </source>
</evidence>
<dbReference type="RefSeq" id="WP_082070919.1">
    <property type="nucleotide sequence ID" value="NZ_CP007142.1"/>
</dbReference>
<dbReference type="GO" id="GO:0005524">
    <property type="term" value="F:ATP binding"/>
    <property type="evidence" value="ECO:0007669"/>
    <property type="project" value="UniProtKB-KW"/>
</dbReference>
<sequence>MTQTPETPLLELRDLRVEFALPTQTVHAVRGVNLSLEAGKTLCIVGESGCGKSVTARAIMQLLDPPGRIAAGQILYHQDSAVLDVAAMDPRGKPVRALRGREMGMIFQEPMASLSPVHTIADQVGEGMRYHFGLTKKEALTRVLALLHQVGLANPERVAESYPFQLSGGMLQRCMIALALACQPRILIADEPTTALDVTTQAQILELMQQLQADTGTAIILITHDLGVVAEIADTVAVMYLGEVVEYGPVTDIFADPRHPYTQALMKSVLRVDVPRVPGSRLETIDGMVPSAATVTPGCAFASRCPEAMAGVCDRQRPQTMLINQQHSTACHRRVAEAQQPAPTAAYARRA</sequence>
<dbReference type="Gene3D" id="3.40.50.300">
    <property type="entry name" value="P-loop containing nucleotide triphosphate hydrolases"/>
    <property type="match status" value="1"/>
</dbReference>
<keyword evidence="3" id="KW-0813">Transport</keyword>
<dbReference type="PROSITE" id="PS50893">
    <property type="entry name" value="ABC_TRANSPORTER_2"/>
    <property type="match status" value="1"/>
</dbReference>
<evidence type="ECO:0000256" key="9">
    <source>
        <dbReference type="ARBA" id="ARBA00047356"/>
    </source>
</evidence>
<evidence type="ECO:0000313" key="12">
    <source>
        <dbReference type="Proteomes" id="UP000032266"/>
    </source>
</evidence>